<comment type="cofactor">
    <cofactor evidence="1">
        <name>Mg(2+)</name>
        <dbReference type="ChEBI" id="CHEBI:18420"/>
    </cofactor>
</comment>
<dbReference type="Pfam" id="PF00781">
    <property type="entry name" value="DAGK_cat"/>
    <property type="match status" value="1"/>
</dbReference>
<dbReference type="InterPro" id="IPR001206">
    <property type="entry name" value="Diacylglycerol_kinase_cat_dom"/>
</dbReference>
<comment type="catalytic activity">
    <reaction evidence="29">
        <text>N-(hexanoyl)sphing-4-enine + ATP = N-hexanoylsphing-4-enine 1-phosphate + ADP + H(+)</text>
        <dbReference type="Rhea" id="RHEA:43312"/>
        <dbReference type="ChEBI" id="CHEBI:15378"/>
        <dbReference type="ChEBI" id="CHEBI:30616"/>
        <dbReference type="ChEBI" id="CHEBI:63867"/>
        <dbReference type="ChEBI" id="CHEBI:82959"/>
        <dbReference type="ChEBI" id="CHEBI:456216"/>
    </reaction>
    <physiologicalReaction direction="left-to-right" evidence="29">
        <dbReference type="Rhea" id="RHEA:43313"/>
    </physiologicalReaction>
</comment>
<evidence type="ECO:0000256" key="5">
    <source>
        <dbReference type="ARBA" id="ARBA00012133"/>
    </source>
</evidence>
<evidence type="ECO:0000256" key="19">
    <source>
        <dbReference type="ARBA" id="ARBA00024556"/>
    </source>
</evidence>
<evidence type="ECO:0000256" key="9">
    <source>
        <dbReference type="ARBA" id="ARBA00022792"/>
    </source>
</evidence>
<feature type="domain" description="DAGKc" evidence="30">
    <location>
        <begin position="61"/>
        <end position="204"/>
    </location>
</feature>
<keyword evidence="11" id="KW-0443">Lipid metabolism</keyword>
<evidence type="ECO:0000256" key="16">
    <source>
        <dbReference type="ARBA" id="ARBA00024483"/>
    </source>
</evidence>
<keyword evidence="9" id="KW-0999">Mitochondrion inner membrane</keyword>
<dbReference type="SMART" id="SM00046">
    <property type="entry name" value="DAGKc"/>
    <property type="match status" value="1"/>
</dbReference>
<evidence type="ECO:0000256" key="27">
    <source>
        <dbReference type="ARBA" id="ARBA00048034"/>
    </source>
</evidence>
<dbReference type="PANTHER" id="PTHR12358">
    <property type="entry name" value="SPHINGOSINE KINASE"/>
    <property type="match status" value="1"/>
</dbReference>
<dbReference type="EC" id="2.7.1.107" evidence="5"/>
<evidence type="ECO:0000256" key="4">
    <source>
        <dbReference type="ARBA" id="ARBA00005175"/>
    </source>
</evidence>
<dbReference type="InterPro" id="IPR016064">
    <property type="entry name" value="NAD/diacylglycerol_kinase_sf"/>
</dbReference>
<comment type="catalytic activity">
    <reaction evidence="17">
        <text>1-(9Z-octadecenoyl)-sn-glycerol + ATP = 1-(9Z-octadecenoyl)-sn-glycero-3-phosphate + ADP + H(+)</text>
        <dbReference type="Rhea" id="RHEA:41079"/>
        <dbReference type="ChEBI" id="CHEBI:15378"/>
        <dbReference type="ChEBI" id="CHEBI:30616"/>
        <dbReference type="ChEBI" id="CHEBI:74544"/>
        <dbReference type="ChEBI" id="CHEBI:75757"/>
        <dbReference type="ChEBI" id="CHEBI:456216"/>
    </reaction>
    <physiologicalReaction direction="left-to-right" evidence="17">
        <dbReference type="Rhea" id="RHEA:41080"/>
    </physiologicalReaction>
</comment>
<evidence type="ECO:0000256" key="17">
    <source>
        <dbReference type="ARBA" id="ARBA00024505"/>
    </source>
</evidence>
<comment type="catalytic activity">
    <reaction evidence="15">
        <text>a 1,2-diacyl-sn-glycerol + ATP = a 1,2-diacyl-sn-glycero-3-phosphate + ADP + H(+)</text>
        <dbReference type="Rhea" id="RHEA:10272"/>
        <dbReference type="ChEBI" id="CHEBI:15378"/>
        <dbReference type="ChEBI" id="CHEBI:17815"/>
        <dbReference type="ChEBI" id="CHEBI:30616"/>
        <dbReference type="ChEBI" id="CHEBI:58608"/>
        <dbReference type="ChEBI" id="CHEBI:456216"/>
        <dbReference type="EC" id="2.7.1.107"/>
    </reaction>
    <physiologicalReaction direction="left-to-right" evidence="15">
        <dbReference type="Rhea" id="RHEA:10273"/>
    </physiologicalReaction>
</comment>
<evidence type="ECO:0000256" key="13">
    <source>
        <dbReference type="ARBA" id="ARBA00023136"/>
    </source>
</evidence>
<proteinExistence type="inferred from homology"/>
<keyword evidence="13" id="KW-0472">Membrane</keyword>
<keyword evidence="12" id="KW-0496">Mitochondrion</keyword>
<evidence type="ECO:0000256" key="11">
    <source>
        <dbReference type="ARBA" id="ARBA00023098"/>
    </source>
</evidence>
<dbReference type="InterPro" id="IPR050187">
    <property type="entry name" value="Lipid_Phosphate_FormReg"/>
</dbReference>
<comment type="catalytic activity">
    <reaction evidence="18">
        <text>a 1-acyl-sn-glycerol + ATP = a 1-acyl-sn-glycero-3-phosphate + ADP + H(+)</text>
        <dbReference type="Rhea" id="RHEA:33747"/>
        <dbReference type="ChEBI" id="CHEBI:15378"/>
        <dbReference type="ChEBI" id="CHEBI:30616"/>
        <dbReference type="ChEBI" id="CHEBI:57970"/>
        <dbReference type="ChEBI" id="CHEBI:64683"/>
        <dbReference type="ChEBI" id="CHEBI:456216"/>
    </reaction>
    <physiologicalReaction direction="left-to-right" evidence="18">
        <dbReference type="Rhea" id="RHEA:33748"/>
    </physiologicalReaction>
</comment>
<comment type="pathway">
    <text evidence="4">Lipid metabolism; glycerolipid metabolism.</text>
</comment>
<comment type="catalytic activity">
    <reaction evidence="27">
        <text>an N-acylsphing-4-enine + ATP = an N-acylsphing-4-enine 1-phosphate + ADP + H(+)</text>
        <dbReference type="Rhea" id="RHEA:17929"/>
        <dbReference type="ChEBI" id="CHEBI:15378"/>
        <dbReference type="ChEBI" id="CHEBI:30616"/>
        <dbReference type="ChEBI" id="CHEBI:52639"/>
        <dbReference type="ChEBI" id="CHEBI:57674"/>
        <dbReference type="ChEBI" id="CHEBI:456216"/>
        <dbReference type="EC" id="2.7.1.138"/>
    </reaction>
    <physiologicalReaction direction="left-to-right" evidence="27">
        <dbReference type="Rhea" id="RHEA:17930"/>
    </physiologicalReaction>
</comment>
<dbReference type="EC" id="2.7.1.138" evidence="22"/>
<comment type="catalytic activity">
    <reaction evidence="16">
        <text>1-(5Z,8Z,11Z,14Z-eicosatetraenoyl)-sn-glycerol + ATP = 1-(5Z,8Z,11Z,14Z-eicosatetraenoyl)-sn-glycero-3-phosphate + ADP + H(+)</text>
        <dbReference type="Rhea" id="RHEA:43328"/>
        <dbReference type="ChEBI" id="CHEBI:15378"/>
        <dbReference type="ChEBI" id="CHEBI:30616"/>
        <dbReference type="ChEBI" id="CHEBI:34071"/>
        <dbReference type="ChEBI" id="CHEBI:74938"/>
        <dbReference type="ChEBI" id="CHEBI:456216"/>
    </reaction>
    <physiologicalReaction direction="left-to-right" evidence="16">
        <dbReference type="Rhea" id="RHEA:43329"/>
    </physiologicalReaction>
</comment>
<keyword evidence="10" id="KW-0067">ATP-binding</keyword>
<comment type="catalytic activity">
    <reaction evidence="28">
        <text>a monoacylglycerol + ATP = a monoacyl-sn-glycero-3-phosphate + ADP + H(+)</text>
        <dbReference type="Rhea" id="RHEA:19293"/>
        <dbReference type="ChEBI" id="CHEBI:15378"/>
        <dbReference type="ChEBI" id="CHEBI:17408"/>
        <dbReference type="ChEBI" id="CHEBI:30616"/>
        <dbReference type="ChEBI" id="CHEBI:77589"/>
        <dbReference type="ChEBI" id="CHEBI:456216"/>
        <dbReference type="EC" id="2.7.1.94"/>
    </reaction>
    <physiologicalReaction direction="left-to-right" evidence="28">
        <dbReference type="Rhea" id="RHEA:19294"/>
    </physiologicalReaction>
</comment>
<evidence type="ECO:0000256" key="12">
    <source>
        <dbReference type="ARBA" id="ARBA00023128"/>
    </source>
</evidence>
<dbReference type="PROSITE" id="PS50146">
    <property type="entry name" value="DAGK"/>
    <property type="match status" value="1"/>
</dbReference>
<evidence type="ECO:0000256" key="25">
    <source>
        <dbReference type="ARBA" id="ARBA00030553"/>
    </source>
</evidence>
<keyword evidence="7" id="KW-0547">Nucleotide-binding</keyword>
<evidence type="ECO:0000256" key="22">
    <source>
        <dbReference type="ARBA" id="ARBA00026096"/>
    </source>
</evidence>
<reference evidence="32" key="1">
    <citation type="submission" date="2025-08" db="UniProtKB">
        <authorList>
            <consortium name="RefSeq"/>
        </authorList>
    </citation>
    <scope>IDENTIFICATION</scope>
    <source>
        <tissue evidence="32">Muscle</tissue>
    </source>
</reference>
<accession>A0ABM1BE98</accession>
<dbReference type="EC" id="2.7.1.94" evidence="23"/>
<gene>
    <name evidence="32" type="primary">LOC106464614</name>
</gene>
<dbReference type="GeneID" id="106464614"/>
<evidence type="ECO:0000313" key="32">
    <source>
        <dbReference type="RefSeq" id="XP_013780224.1"/>
    </source>
</evidence>
<evidence type="ECO:0000256" key="2">
    <source>
        <dbReference type="ARBA" id="ARBA00004569"/>
    </source>
</evidence>
<evidence type="ECO:0000256" key="18">
    <source>
        <dbReference type="ARBA" id="ARBA00024512"/>
    </source>
</evidence>
<dbReference type="Gene3D" id="3.40.50.10330">
    <property type="entry name" value="Probable inorganic polyphosphate/atp-NAD kinase, domain 1"/>
    <property type="match status" value="1"/>
</dbReference>
<comment type="similarity">
    <text evidence="21">Belongs to the AGK family.</text>
</comment>
<evidence type="ECO:0000256" key="20">
    <source>
        <dbReference type="ARBA" id="ARBA00024636"/>
    </source>
</evidence>
<sequence>MAKLLKVLKTLRNHWKKSTLAAVLLSYGTNYLHDKYRTTQLMRAYCEEARKYGEEPLPIGSKPRHITVILNPTSKDGKGKTLYEKYAAPILHLAGMKVSIIQTEQAGQARDLLEIMNNTDAVIIAGGDGSLHEAVTGLFRRPDADFVSTHLPLGIIPIGKSNSVARKLFTTSTTLEAERLAEAAMSVIKQVTKPMDVMRIEGERGRPVYAVSKLEFGAFRDTEETISKYWYFGPLKKRMAYIFSAIRKWPPASEIYLSYLSPCSGCSKCYVSAPPSVTPQHRRWWEVFLPRGPTKEAPPMKDYSNITNDNCGVWKEEEWLCLNLDIKTKNVESEELTEEAMTVNILPSDCSRTNFIHQGVSRQNEEISTPNTGCRKIHARVLQLTPSVQEGEERWYSVDNDNYEVQPVKVELLSKKLYMYCRQ</sequence>
<organism evidence="31 32">
    <name type="scientific">Limulus polyphemus</name>
    <name type="common">Atlantic horseshoe crab</name>
    <dbReference type="NCBI Taxonomy" id="6850"/>
    <lineage>
        <taxon>Eukaryota</taxon>
        <taxon>Metazoa</taxon>
        <taxon>Ecdysozoa</taxon>
        <taxon>Arthropoda</taxon>
        <taxon>Chelicerata</taxon>
        <taxon>Merostomata</taxon>
        <taxon>Xiphosura</taxon>
        <taxon>Limulidae</taxon>
        <taxon>Limulus</taxon>
    </lineage>
</organism>
<evidence type="ECO:0000313" key="31">
    <source>
        <dbReference type="Proteomes" id="UP000694941"/>
    </source>
</evidence>
<comment type="catalytic activity">
    <reaction evidence="20">
        <text>1-hexadecanoyl-sn-glycerol + ATP = 1-hexadecanoyl-sn-glycero-3-phosphate + ADP + H(+)</text>
        <dbReference type="Rhea" id="RHEA:43308"/>
        <dbReference type="ChEBI" id="CHEBI:15378"/>
        <dbReference type="ChEBI" id="CHEBI:30616"/>
        <dbReference type="ChEBI" id="CHEBI:57518"/>
        <dbReference type="ChEBI" id="CHEBI:75542"/>
        <dbReference type="ChEBI" id="CHEBI:456216"/>
    </reaction>
    <physiologicalReaction direction="left-to-right" evidence="20">
        <dbReference type="Rhea" id="RHEA:43309"/>
    </physiologicalReaction>
</comment>
<evidence type="ECO:0000256" key="7">
    <source>
        <dbReference type="ARBA" id="ARBA00022741"/>
    </source>
</evidence>
<dbReference type="Pfam" id="PF19712">
    <property type="entry name" value="AGK_C"/>
    <property type="match status" value="1"/>
</dbReference>
<dbReference type="RefSeq" id="XP_013780224.1">
    <property type="nucleotide sequence ID" value="XM_013924770.2"/>
</dbReference>
<dbReference type="Proteomes" id="UP000694941">
    <property type="component" value="Unplaced"/>
</dbReference>
<dbReference type="InterPro" id="IPR017438">
    <property type="entry name" value="ATP-NAD_kinase_N"/>
</dbReference>
<evidence type="ECO:0000256" key="6">
    <source>
        <dbReference type="ARBA" id="ARBA00022679"/>
    </source>
</evidence>
<evidence type="ECO:0000256" key="29">
    <source>
        <dbReference type="ARBA" id="ARBA00048876"/>
    </source>
</evidence>
<dbReference type="PANTHER" id="PTHR12358:SF31">
    <property type="entry name" value="ACYLGLYCEROL KINASE, MITOCHONDRIAL"/>
    <property type="match status" value="1"/>
</dbReference>
<evidence type="ECO:0000256" key="10">
    <source>
        <dbReference type="ARBA" id="ARBA00022840"/>
    </source>
</evidence>
<evidence type="ECO:0000256" key="26">
    <source>
        <dbReference type="ARBA" id="ARBA00044480"/>
    </source>
</evidence>
<comment type="catalytic activity">
    <reaction evidence="19">
        <text>2-(5Z,8Z,11Z,14Z-eicosatetraenoyl)-glycerol + ATP = 2-(5Z,8Z,11Z,14Z-eicosatetraenoyl)-sn-glycero-3-phosphate + ADP + H(+)</text>
        <dbReference type="Rhea" id="RHEA:43316"/>
        <dbReference type="ChEBI" id="CHEBI:15378"/>
        <dbReference type="ChEBI" id="CHEBI:30616"/>
        <dbReference type="ChEBI" id="CHEBI:52392"/>
        <dbReference type="ChEBI" id="CHEBI:78209"/>
        <dbReference type="ChEBI" id="CHEBI:456216"/>
    </reaction>
    <physiologicalReaction direction="left-to-right" evidence="19">
        <dbReference type="Rhea" id="RHEA:43317"/>
    </physiologicalReaction>
</comment>
<evidence type="ECO:0000256" key="21">
    <source>
        <dbReference type="ARBA" id="ARBA00025749"/>
    </source>
</evidence>
<comment type="catalytic activity">
    <reaction evidence="26">
        <text>a 2-acylglycerol + ATP = a 2-acyl-sn-glycerol 3-phosphate + ADP + H(+)</text>
        <dbReference type="Rhea" id="RHEA:39847"/>
        <dbReference type="ChEBI" id="CHEBI:15378"/>
        <dbReference type="ChEBI" id="CHEBI:17389"/>
        <dbReference type="ChEBI" id="CHEBI:30616"/>
        <dbReference type="ChEBI" id="CHEBI:64982"/>
        <dbReference type="ChEBI" id="CHEBI:456216"/>
    </reaction>
    <physiologicalReaction direction="left-to-right" evidence="26">
        <dbReference type="Rhea" id="RHEA:39848"/>
    </physiologicalReaction>
</comment>
<evidence type="ECO:0000259" key="30">
    <source>
        <dbReference type="PROSITE" id="PS50146"/>
    </source>
</evidence>
<evidence type="ECO:0000256" key="28">
    <source>
        <dbReference type="ARBA" id="ARBA00048663"/>
    </source>
</evidence>
<evidence type="ECO:0000256" key="15">
    <source>
        <dbReference type="ARBA" id="ARBA00023411"/>
    </source>
</evidence>
<evidence type="ECO:0000256" key="24">
    <source>
        <dbReference type="ARBA" id="ARBA00026142"/>
    </source>
</evidence>
<protein>
    <recommendedName>
        <fullName evidence="24">Acylglycerol kinase, mitochondrial</fullName>
        <ecNumber evidence="5">2.7.1.107</ecNumber>
        <ecNumber evidence="22">2.7.1.138</ecNumber>
        <ecNumber evidence="23">2.7.1.94</ecNumber>
    </recommendedName>
    <alternativeName>
        <fullName evidence="25">Multiple substrate lipid kinase</fullName>
    </alternativeName>
</protein>
<comment type="subcellular location">
    <subcellularLocation>
        <location evidence="3">Mitochondrion inner membrane</location>
        <topology evidence="3">Peripheral membrane protein</topology>
    </subcellularLocation>
    <subcellularLocation>
        <location evidence="2">Mitochondrion intermembrane space</location>
    </subcellularLocation>
</comment>
<dbReference type="InterPro" id="IPR045579">
    <property type="entry name" value="AGK_C"/>
</dbReference>
<evidence type="ECO:0000256" key="14">
    <source>
        <dbReference type="ARBA" id="ARBA00023371"/>
    </source>
</evidence>
<evidence type="ECO:0000256" key="23">
    <source>
        <dbReference type="ARBA" id="ARBA00026098"/>
    </source>
</evidence>
<dbReference type="SUPFAM" id="SSF111331">
    <property type="entry name" value="NAD kinase/diacylglycerol kinase-like"/>
    <property type="match status" value="1"/>
</dbReference>
<keyword evidence="6" id="KW-0808">Transferase</keyword>
<evidence type="ECO:0000256" key="8">
    <source>
        <dbReference type="ARBA" id="ARBA00022777"/>
    </source>
</evidence>
<evidence type="ECO:0000256" key="3">
    <source>
        <dbReference type="ARBA" id="ARBA00004637"/>
    </source>
</evidence>
<evidence type="ECO:0000256" key="1">
    <source>
        <dbReference type="ARBA" id="ARBA00001946"/>
    </source>
</evidence>
<keyword evidence="31" id="KW-1185">Reference proteome</keyword>
<comment type="catalytic activity">
    <reaction evidence="14">
        <text>1,2-di-(9Z-octadecenoyl)-sn-glycerol + ATP = 1,2-di-(9Z-octadecenoyl)-sn-glycero-3-phosphate + ADP + H(+)</text>
        <dbReference type="Rhea" id="RHEA:40327"/>
        <dbReference type="ChEBI" id="CHEBI:15378"/>
        <dbReference type="ChEBI" id="CHEBI:30616"/>
        <dbReference type="ChEBI" id="CHEBI:52333"/>
        <dbReference type="ChEBI" id="CHEBI:74546"/>
        <dbReference type="ChEBI" id="CHEBI:456216"/>
    </reaction>
    <physiologicalReaction direction="left-to-right" evidence="14">
        <dbReference type="Rhea" id="RHEA:40328"/>
    </physiologicalReaction>
</comment>
<name>A0ABM1BE98_LIMPO</name>
<keyword evidence="8" id="KW-0418">Kinase</keyword>